<dbReference type="GO" id="GO:0003677">
    <property type="term" value="F:DNA binding"/>
    <property type="evidence" value="ECO:0007669"/>
    <property type="project" value="InterPro"/>
</dbReference>
<gene>
    <name evidence="5" type="ORF">KTAU_00440</name>
</gene>
<dbReference type="GO" id="GO:0003887">
    <property type="term" value="F:DNA-directed DNA polymerase activity"/>
    <property type="evidence" value="ECO:0007669"/>
    <property type="project" value="InterPro"/>
</dbReference>
<dbReference type="SMART" id="SM00278">
    <property type="entry name" value="HhH1"/>
    <property type="match status" value="2"/>
</dbReference>
<evidence type="ECO:0000313" key="6">
    <source>
        <dbReference type="Proteomes" id="UP000334820"/>
    </source>
</evidence>
<feature type="domain" description="Helix-hairpin-helix DNA-binding motif class 1" evidence="4">
    <location>
        <begin position="171"/>
        <end position="190"/>
    </location>
</feature>
<organism evidence="5 6">
    <name type="scientific">Thermogemmatispora aurantia</name>
    <dbReference type="NCBI Taxonomy" id="2045279"/>
    <lineage>
        <taxon>Bacteria</taxon>
        <taxon>Bacillati</taxon>
        <taxon>Chloroflexota</taxon>
        <taxon>Ktedonobacteria</taxon>
        <taxon>Thermogemmatisporales</taxon>
        <taxon>Thermogemmatisporaceae</taxon>
        <taxon>Thermogemmatispora</taxon>
    </lineage>
</organism>
<dbReference type="SUPFAM" id="SSF47781">
    <property type="entry name" value="RuvA domain 2-like"/>
    <property type="match status" value="1"/>
</dbReference>
<protein>
    <recommendedName>
        <fullName evidence="4">Helix-hairpin-helix DNA-binding motif class 1 domain-containing protein</fullName>
    </recommendedName>
</protein>
<feature type="region of interest" description="Disordered" evidence="3">
    <location>
        <begin position="176"/>
        <end position="210"/>
    </location>
</feature>
<dbReference type="InterPro" id="IPR022312">
    <property type="entry name" value="DNA_pol_X"/>
</dbReference>
<dbReference type="Pfam" id="PF14520">
    <property type="entry name" value="HHH_5"/>
    <property type="match status" value="1"/>
</dbReference>
<dbReference type="SUPFAM" id="SSF47802">
    <property type="entry name" value="DNA polymerase beta, N-terminal domain-like"/>
    <property type="match status" value="1"/>
</dbReference>
<evidence type="ECO:0000256" key="3">
    <source>
        <dbReference type="SAM" id="MobiDB-lite"/>
    </source>
</evidence>
<evidence type="ECO:0000259" key="4">
    <source>
        <dbReference type="SMART" id="SM00278"/>
    </source>
</evidence>
<dbReference type="InterPro" id="IPR010994">
    <property type="entry name" value="RuvA_2-like"/>
</dbReference>
<dbReference type="RefSeq" id="WP_151726501.1">
    <property type="nucleotide sequence ID" value="NZ_BKZV01000001.1"/>
</dbReference>
<dbReference type="InterPro" id="IPR010996">
    <property type="entry name" value="HHH_MUS81"/>
</dbReference>
<keyword evidence="1" id="KW-0237">DNA synthesis</keyword>
<keyword evidence="2" id="KW-0235">DNA replication</keyword>
<dbReference type="Pfam" id="PF14716">
    <property type="entry name" value="HHH_8"/>
    <property type="match status" value="1"/>
</dbReference>
<dbReference type="InterPro" id="IPR027421">
    <property type="entry name" value="DNA_pol_lamdba_lyase_dom_sf"/>
</dbReference>
<keyword evidence="6" id="KW-1185">Reference proteome</keyword>
<reference evidence="5 6" key="1">
    <citation type="journal article" date="2019" name="Int. J. Syst. Evol. Microbiol.">
        <title>Thermogemmatispora aurantia sp. nov. and Thermogemmatispora argillosa sp. nov., within the class Ktedonobacteria, and emended description of the genus Thermogemmatispora.</title>
        <authorList>
            <person name="Zheng Y."/>
            <person name="Wang C.M."/>
            <person name="Sakai Y."/>
            <person name="Abe K."/>
            <person name="Yokota A."/>
            <person name="Yabe S."/>
        </authorList>
    </citation>
    <scope>NUCLEOTIDE SEQUENCE [LARGE SCALE GENOMIC DNA]</scope>
    <source>
        <strain evidence="5 6">A1-2</strain>
    </source>
</reference>
<feature type="domain" description="Helix-hairpin-helix DNA-binding motif class 1" evidence="4">
    <location>
        <begin position="136"/>
        <end position="155"/>
    </location>
</feature>
<dbReference type="Proteomes" id="UP000334820">
    <property type="component" value="Unassembled WGS sequence"/>
</dbReference>
<dbReference type="GO" id="GO:0006281">
    <property type="term" value="P:DNA repair"/>
    <property type="evidence" value="ECO:0007669"/>
    <property type="project" value="InterPro"/>
</dbReference>
<dbReference type="Gene3D" id="1.10.150.20">
    <property type="entry name" value="5' to 3' exonuclease, C-terminal subdomain"/>
    <property type="match status" value="1"/>
</dbReference>
<evidence type="ECO:0000313" key="5">
    <source>
        <dbReference type="EMBL" id="GER81405.1"/>
    </source>
</evidence>
<evidence type="ECO:0000256" key="2">
    <source>
        <dbReference type="ARBA" id="ARBA00022705"/>
    </source>
</evidence>
<evidence type="ECO:0000256" key="1">
    <source>
        <dbReference type="ARBA" id="ARBA00022634"/>
    </source>
</evidence>
<comment type="caution">
    <text evidence="5">The sequence shown here is derived from an EMBL/GenBank/DDBJ whole genome shotgun (WGS) entry which is preliminary data.</text>
</comment>
<dbReference type="EMBL" id="BKZV01000001">
    <property type="protein sequence ID" value="GER81405.1"/>
    <property type="molecule type" value="Genomic_DNA"/>
</dbReference>
<dbReference type="Gene3D" id="1.10.150.110">
    <property type="entry name" value="DNA polymerase beta, N-terminal domain-like"/>
    <property type="match status" value="1"/>
</dbReference>
<dbReference type="InterPro" id="IPR003583">
    <property type="entry name" value="Hlx-hairpin-Hlx_DNA-bd_motif"/>
</dbReference>
<accession>A0A5J4K0A8</accession>
<dbReference type="PANTHER" id="PTHR11276">
    <property type="entry name" value="DNA POLYMERASE TYPE-X FAMILY MEMBER"/>
    <property type="match status" value="1"/>
</dbReference>
<dbReference type="AlphaFoldDB" id="A0A5J4K0A8"/>
<name>A0A5J4K0A8_9CHLR</name>
<dbReference type="PANTHER" id="PTHR11276:SF28">
    <property type="entry name" value="DNA POLYMERASE LAMBDA"/>
    <property type="match status" value="1"/>
</dbReference>
<proteinExistence type="predicted"/>
<sequence>MYPILKLTQTIQVLPSQSVYQRRVVQQPMLPGLELEPLEEARPVRSNRQVAEVLASVAELLELQHGNPYRIQAYRNAARAILALHEPVTEIIARGEPLPIAGLGRRMQAHIAELLQRGTLTFSHDLLPQGLPAGARRLLTIEHIGPRTALRLYEELGIDSAEKLWQAANEQRLRRLPGFGPRSEERLKQAAARAFQRQKPEPPASLGGAA</sequence>